<evidence type="ECO:0000313" key="2">
    <source>
        <dbReference type="EMBL" id="KAK3273529.1"/>
    </source>
</evidence>
<accession>A0AAE0L6G8</accession>
<protein>
    <submittedName>
        <fullName evidence="2">Uncharacterized protein</fullName>
    </submittedName>
</protein>
<dbReference type="EMBL" id="LGRX02008427">
    <property type="protein sequence ID" value="KAK3273529.1"/>
    <property type="molecule type" value="Genomic_DNA"/>
</dbReference>
<evidence type="ECO:0000256" key="1">
    <source>
        <dbReference type="SAM" id="MobiDB-lite"/>
    </source>
</evidence>
<organism evidence="2 3">
    <name type="scientific">Cymbomonas tetramitiformis</name>
    <dbReference type="NCBI Taxonomy" id="36881"/>
    <lineage>
        <taxon>Eukaryota</taxon>
        <taxon>Viridiplantae</taxon>
        <taxon>Chlorophyta</taxon>
        <taxon>Pyramimonadophyceae</taxon>
        <taxon>Pyramimonadales</taxon>
        <taxon>Pyramimonadaceae</taxon>
        <taxon>Cymbomonas</taxon>
    </lineage>
</organism>
<dbReference type="AlphaFoldDB" id="A0AAE0L6G8"/>
<dbReference type="PANTHER" id="PTHR31755:SF3">
    <property type="entry name" value="EXOCYST COMPLEX COMPONENT SEC6"/>
    <property type="match status" value="1"/>
</dbReference>
<dbReference type="Proteomes" id="UP001190700">
    <property type="component" value="Unassembled WGS sequence"/>
</dbReference>
<feature type="region of interest" description="Disordered" evidence="1">
    <location>
        <begin position="1"/>
        <end position="25"/>
    </location>
</feature>
<dbReference type="InterPro" id="IPR040320">
    <property type="entry name" value="At4g37920-like"/>
</dbReference>
<keyword evidence="3" id="KW-1185">Reference proteome</keyword>
<name>A0AAE0L6G8_9CHLO</name>
<evidence type="ECO:0000313" key="3">
    <source>
        <dbReference type="Proteomes" id="UP001190700"/>
    </source>
</evidence>
<proteinExistence type="predicted"/>
<gene>
    <name evidence="2" type="ORF">CYMTET_18234</name>
</gene>
<sequence length="348" mass="39025">MSAATTGDATTEDESEAPGRRAAADLFPPDTLDQIAMIFRSKERSNWKKYMIFSKEWSALSPLLFDRIAHNAQTEADPDAVVELQQFLNGLRKVNAEVERNDKLLKAFREVAPETLEGLVTSRRKEIGPAFLEHIDFRVQATEDVEVQEELLNLRSRIVALCKVLDEAMDDNQQVAAAAASFEKLLQVKSLDEADKMIDDMAASGGLNPALLLHTAKAYNSVKESEYTSDEIKDVMAHLYFKMKETTAQQQPAEVRILKYLLSMEDPMQRTQGLAEAFTPAVELETPNVDYLFTTPAKLLMTVQTVLQVYDKQPNAAQSVVGEAAGMMDPAVIERMRDIETEIEREFM</sequence>
<dbReference type="PANTHER" id="PTHR31755">
    <property type="entry name" value="FOLATE RECEPTOR-LIKE"/>
    <property type="match status" value="1"/>
</dbReference>
<comment type="caution">
    <text evidence="2">The sequence shown here is derived from an EMBL/GenBank/DDBJ whole genome shotgun (WGS) entry which is preliminary data.</text>
</comment>
<reference evidence="2 3" key="1">
    <citation type="journal article" date="2015" name="Genome Biol. Evol.">
        <title>Comparative Genomics of a Bacterivorous Green Alga Reveals Evolutionary Causalities and Consequences of Phago-Mixotrophic Mode of Nutrition.</title>
        <authorList>
            <person name="Burns J.A."/>
            <person name="Paasch A."/>
            <person name="Narechania A."/>
            <person name="Kim E."/>
        </authorList>
    </citation>
    <scope>NUCLEOTIDE SEQUENCE [LARGE SCALE GENOMIC DNA]</scope>
    <source>
        <strain evidence="2 3">PLY_AMNH</strain>
    </source>
</reference>